<dbReference type="Pfam" id="PF00072">
    <property type="entry name" value="Response_reg"/>
    <property type="match status" value="1"/>
</dbReference>
<keyword evidence="10" id="KW-0808">Transferase</keyword>
<feature type="domain" description="Response regulatory" evidence="9">
    <location>
        <begin position="14"/>
        <end position="133"/>
    </location>
</feature>
<evidence type="ECO:0000259" key="9">
    <source>
        <dbReference type="PROSITE" id="PS50110"/>
    </source>
</evidence>
<dbReference type="Proteomes" id="UP000702425">
    <property type="component" value="Unassembled WGS sequence"/>
</dbReference>
<dbReference type="InterPro" id="IPR005467">
    <property type="entry name" value="His_kinase_dom"/>
</dbReference>
<dbReference type="SMART" id="SM00448">
    <property type="entry name" value="REC"/>
    <property type="match status" value="1"/>
</dbReference>
<dbReference type="Pfam" id="PF02518">
    <property type="entry name" value="HATPase_c"/>
    <property type="match status" value="1"/>
</dbReference>
<keyword evidence="3 6" id="KW-0597">Phosphoprotein</keyword>
<dbReference type="GO" id="GO:0004673">
    <property type="term" value="F:protein histidine kinase activity"/>
    <property type="evidence" value="ECO:0007669"/>
    <property type="project" value="UniProtKB-EC"/>
</dbReference>
<dbReference type="EMBL" id="SRRZ01000200">
    <property type="protein sequence ID" value="NQE38294.1"/>
    <property type="molecule type" value="Genomic_DNA"/>
</dbReference>
<dbReference type="InterPro" id="IPR003594">
    <property type="entry name" value="HATPase_dom"/>
</dbReference>
<keyword evidence="11" id="KW-1185">Reference proteome</keyword>
<evidence type="ECO:0000256" key="1">
    <source>
        <dbReference type="ARBA" id="ARBA00000085"/>
    </source>
</evidence>
<dbReference type="Gene3D" id="1.10.287.130">
    <property type="match status" value="1"/>
</dbReference>
<evidence type="ECO:0000313" key="10">
    <source>
        <dbReference type="EMBL" id="NQE38294.1"/>
    </source>
</evidence>
<dbReference type="InterPro" id="IPR003661">
    <property type="entry name" value="HisK_dim/P_dom"/>
</dbReference>
<dbReference type="PROSITE" id="PS50110">
    <property type="entry name" value="RESPONSE_REGULATORY"/>
    <property type="match status" value="1"/>
</dbReference>
<proteinExistence type="predicted"/>
<evidence type="ECO:0000259" key="8">
    <source>
        <dbReference type="PROSITE" id="PS50109"/>
    </source>
</evidence>
<name>A0ABX2D6K7_9CYAN</name>
<protein>
    <recommendedName>
        <fullName evidence="2">histidine kinase</fullName>
        <ecNumber evidence="2">2.7.13.3</ecNumber>
    </recommendedName>
</protein>
<accession>A0ABX2D6K7</accession>
<sequence length="464" mass="52925">MSHPTEKYRKLSAKILFVDDEPDLESLISQKFRKKIRAEEYQVFFAYNGVEALAKLQEQPDIDIVLTDINMPVMDGIVLLGKLNQIASLVKTIVISAYGDLGNIRKAMNAGAFDFLTKPINFQDLEITINKTLSHVQQLKENEHFRQEREEKLQQSEAREREKAIQLEIALQNLQRTQAQLIQTEKMSSLGQLIAGIAHEINNPVNFIYGNLTYVNEYTQQLLSLINLYEQHGAHNHPEIEVLIKNIELEFIREDLPKMLSSMKVGAERIRQIVLTLRNFSRLDEAEMKPVNIHDGIDSTIVILQSRLKPKPDYPPIQIIQEYGDLPKIECYASQLNQVFMNLLSNAIDGLNYYDKKRSLEQIKKDPSTITIRTSMLNDDWVRISVKDNGLGITSEVRTHLFSPFFTTKPVGQGTGLGLSISYQIVVDKHGGDLRCLSQPADRGAEFVIEIPIRQRAQVKREAT</sequence>
<evidence type="ECO:0000256" key="4">
    <source>
        <dbReference type="ARBA" id="ARBA00022777"/>
    </source>
</evidence>
<dbReference type="PANTHER" id="PTHR43065">
    <property type="entry name" value="SENSOR HISTIDINE KINASE"/>
    <property type="match status" value="1"/>
</dbReference>
<evidence type="ECO:0000256" key="6">
    <source>
        <dbReference type="PROSITE-ProRule" id="PRU00169"/>
    </source>
</evidence>
<feature type="domain" description="Histidine kinase" evidence="8">
    <location>
        <begin position="196"/>
        <end position="455"/>
    </location>
</feature>
<dbReference type="InterPro" id="IPR001789">
    <property type="entry name" value="Sig_transdc_resp-reg_receiver"/>
</dbReference>
<dbReference type="Gene3D" id="3.40.50.2300">
    <property type="match status" value="1"/>
</dbReference>
<dbReference type="RefSeq" id="WP_246277056.1">
    <property type="nucleotide sequence ID" value="NZ_CAWPPK010000114.1"/>
</dbReference>
<dbReference type="CDD" id="cd00082">
    <property type="entry name" value="HisKA"/>
    <property type="match status" value="1"/>
</dbReference>
<comment type="catalytic activity">
    <reaction evidence="1">
        <text>ATP + protein L-histidine = ADP + protein N-phospho-L-histidine.</text>
        <dbReference type="EC" id="2.7.13.3"/>
    </reaction>
</comment>
<keyword evidence="7" id="KW-0175">Coiled coil</keyword>
<comment type="caution">
    <text evidence="10">The sequence shown here is derived from an EMBL/GenBank/DDBJ whole genome shotgun (WGS) entry which is preliminary data.</text>
</comment>
<dbReference type="SMART" id="SM00388">
    <property type="entry name" value="HisKA"/>
    <property type="match status" value="1"/>
</dbReference>
<feature type="coiled-coil region" evidence="7">
    <location>
        <begin position="122"/>
        <end position="187"/>
    </location>
</feature>
<dbReference type="PRINTS" id="PR00344">
    <property type="entry name" value="BCTRLSENSOR"/>
</dbReference>
<reference evidence="10 11" key="1">
    <citation type="journal article" date="2020" name="Sci. Rep.">
        <title>A novel cyanobacterial geosmin producer, revising GeoA distribution and dispersion patterns in Bacteria.</title>
        <authorList>
            <person name="Churro C."/>
            <person name="Semedo-Aguiar A.P."/>
            <person name="Silva A.D."/>
            <person name="Pereira-Leal J.B."/>
            <person name="Leite R.B."/>
        </authorList>
    </citation>
    <scope>NUCLEOTIDE SEQUENCE [LARGE SCALE GENOMIC DNA]</scope>
    <source>
        <strain evidence="10 11">IPMA8</strain>
    </source>
</reference>
<dbReference type="InterPro" id="IPR004358">
    <property type="entry name" value="Sig_transdc_His_kin-like_C"/>
</dbReference>
<dbReference type="SUPFAM" id="SSF47384">
    <property type="entry name" value="Homodimeric domain of signal transducing histidine kinase"/>
    <property type="match status" value="1"/>
</dbReference>
<dbReference type="Gene3D" id="3.30.565.10">
    <property type="entry name" value="Histidine kinase-like ATPase, C-terminal domain"/>
    <property type="match status" value="1"/>
</dbReference>
<evidence type="ECO:0000256" key="7">
    <source>
        <dbReference type="SAM" id="Coils"/>
    </source>
</evidence>
<dbReference type="PROSITE" id="PS50109">
    <property type="entry name" value="HIS_KIN"/>
    <property type="match status" value="1"/>
</dbReference>
<dbReference type="InterPro" id="IPR036890">
    <property type="entry name" value="HATPase_C_sf"/>
</dbReference>
<evidence type="ECO:0000256" key="2">
    <source>
        <dbReference type="ARBA" id="ARBA00012438"/>
    </source>
</evidence>
<keyword evidence="4" id="KW-0418">Kinase</keyword>
<evidence type="ECO:0000256" key="5">
    <source>
        <dbReference type="ARBA" id="ARBA00023012"/>
    </source>
</evidence>
<dbReference type="InterPro" id="IPR036097">
    <property type="entry name" value="HisK_dim/P_sf"/>
</dbReference>
<feature type="modified residue" description="4-aspartylphosphate" evidence="6">
    <location>
        <position position="68"/>
    </location>
</feature>
<dbReference type="SUPFAM" id="SSF55874">
    <property type="entry name" value="ATPase domain of HSP90 chaperone/DNA topoisomerase II/histidine kinase"/>
    <property type="match status" value="1"/>
</dbReference>
<evidence type="ECO:0000313" key="11">
    <source>
        <dbReference type="Proteomes" id="UP000702425"/>
    </source>
</evidence>
<dbReference type="InterPro" id="IPR011006">
    <property type="entry name" value="CheY-like_superfamily"/>
</dbReference>
<gene>
    <name evidence="10" type="primary">dctB_7</name>
    <name evidence="10" type="ORF">E5S67_06079</name>
</gene>
<dbReference type="PANTHER" id="PTHR43065:SF50">
    <property type="entry name" value="HISTIDINE KINASE"/>
    <property type="match status" value="1"/>
</dbReference>
<organism evidence="10 11">
    <name type="scientific">Microcoleus asticus IPMA8</name>
    <dbReference type="NCBI Taxonomy" id="2563858"/>
    <lineage>
        <taxon>Bacteria</taxon>
        <taxon>Bacillati</taxon>
        <taxon>Cyanobacteriota</taxon>
        <taxon>Cyanophyceae</taxon>
        <taxon>Oscillatoriophycideae</taxon>
        <taxon>Oscillatoriales</taxon>
        <taxon>Microcoleaceae</taxon>
        <taxon>Microcoleus</taxon>
        <taxon>Microcoleus asticus</taxon>
    </lineage>
</organism>
<dbReference type="EC" id="2.7.13.3" evidence="2"/>
<dbReference type="CDD" id="cd17536">
    <property type="entry name" value="REC_YesN-like"/>
    <property type="match status" value="1"/>
</dbReference>
<dbReference type="SMART" id="SM00387">
    <property type="entry name" value="HATPase_c"/>
    <property type="match status" value="1"/>
</dbReference>
<keyword evidence="5" id="KW-0902">Two-component regulatory system</keyword>
<evidence type="ECO:0000256" key="3">
    <source>
        <dbReference type="ARBA" id="ARBA00022553"/>
    </source>
</evidence>
<dbReference type="SUPFAM" id="SSF52172">
    <property type="entry name" value="CheY-like"/>
    <property type="match status" value="1"/>
</dbReference>